<dbReference type="PANTHER" id="PTHR11592:SF78">
    <property type="entry name" value="GLUTATHIONE PEROXIDASE"/>
    <property type="match status" value="1"/>
</dbReference>
<evidence type="ECO:0000256" key="3">
    <source>
        <dbReference type="ARBA" id="ARBA00023002"/>
    </source>
</evidence>
<dbReference type="RefSeq" id="WP_167187883.1">
    <property type="nucleotide sequence ID" value="NZ_JAASQL010000002.1"/>
</dbReference>
<dbReference type="GO" id="GO:0004602">
    <property type="term" value="F:glutathione peroxidase activity"/>
    <property type="evidence" value="ECO:0007669"/>
    <property type="project" value="UniProtKB-EC"/>
</dbReference>
<proteinExistence type="inferred from homology"/>
<evidence type="ECO:0000313" key="7">
    <source>
        <dbReference type="Proteomes" id="UP000745859"/>
    </source>
</evidence>
<dbReference type="PRINTS" id="PR01011">
    <property type="entry name" value="GLUTPROXDASE"/>
</dbReference>
<reference evidence="6 7" key="1">
    <citation type="submission" date="2020-03" db="EMBL/GenBank/DDBJ databases">
        <title>Genomic Encyclopedia of Type Strains, Phase IV (KMG-IV): sequencing the most valuable type-strain genomes for metagenomic binning, comparative biology and taxonomic classification.</title>
        <authorList>
            <person name="Goeker M."/>
        </authorList>
    </citation>
    <scope>NUCLEOTIDE SEQUENCE [LARGE SCALE GENOMIC DNA]</scope>
    <source>
        <strain evidence="6 7">DSM 101599</strain>
    </source>
</reference>
<comment type="caution">
    <text evidence="6">The sequence shown here is derived from an EMBL/GenBank/DDBJ whole genome shotgun (WGS) entry which is preliminary data.</text>
</comment>
<dbReference type="PROSITE" id="PS00460">
    <property type="entry name" value="GLUTATHIONE_PEROXID_1"/>
    <property type="match status" value="1"/>
</dbReference>
<evidence type="ECO:0000256" key="4">
    <source>
        <dbReference type="RuleBase" id="RU000499"/>
    </source>
</evidence>
<dbReference type="Gene3D" id="3.40.30.10">
    <property type="entry name" value="Glutaredoxin"/>
    <property type="match status" value="1"/>
</dbReference>
<dbReference type="Proteomes" id="UP000745859">
    <property type="component" value="Unassembled WGS sequence"/>
</dbReference>
<keyword evidence="5" id="KW-0812">Transmembrane</keyword>
<dbReference type="InterPro" id="IPR029759">
    <property type="entry name" value="GPX_AS"/>
</dbReference>
<keyword evidence="5" id="KW-0472">Membrane</keyword>
<keyword evidence="7" id="KW-1185">Reference proteome</keyword>
<evidence type="ECO:0000313" key="6">
    <source>
        <dbReference type="EMBL" id="NIJ45575.1"/>
    </source>
</evidence>
<keyword evidence="3 4" id="KW-0560">Oxidoreductase</keyword>
<name>A0ABX0UCG1_9FLAO</name>
<dbReference type="PIRSF" id="PIRSF000303">
    <property type="entry name" value="Glutathion_perox"/>
    <property type="match status" value="1"/>
</dbReference>
<dbReference type="Pfam" id="PF00255">
    <property type="entry name" value="GSHPx"/>
    <property type="match status" value="1"/>
</dbReference>
<accession>A0ABX0UCG1</accession>
<dbReference type="EMBL" id="JAASQL010000002">
    <property type="protein sequence ID" value="NIJ45575.1"/>
    <property type="molecule type" value="Genomic_DNA"/>
</dbReference>
<organism evidence="6 7">
    <name type="scientific">Wenyingzhuangia heitensis</name>
    <dbReference type="NCBI Taxonomy" id="1487859"/>
    <lineage>
        <taxon>Bacteria</taxon>
        <taxon>Pseudomonadati</taxon>
        <taxon>Bacteroidota</taxon>
        <taxon>Flavobacteriia</taxon>
        <taxon>Flavobacteriales</taxon>
        <taxon>Flavobacteriaceae</taxon>
        <taxon>Wenyingzhuangia</taxon>
    </lineage>
</organism>
<evidence type="ECO:0000256" key="5">
    <source>
        <dbReference type="SAM" id="Phobius"/>
    </source>
</evidence>
<protein>
    <recommendedName>
        <fullName evidence="4">Glutathione peroxidase</fullName>
    </recommendedName>
</protein>
<dbReference type="InterPro" id="IPR000889">
    <property type="entry name" value="Glutathione_peroxidase"/>
</dbReference>
<evidence type="ECO:0000256" key="2">
    <source>
        <dbReference type="ARBA" id="ARBA00022559"/>
    </source>
</evidence>
<dbReference type="InterPro" id="IPR036249">
    <property type="entry name" value="Thioredoxin-like_sf"/>
</dbReference>
<dbReference type="CDD" id="cd00340">
    <property type="entry name" value="GSH_Peroxidase"/>
    <property type="match status" value="1"/>
</dbReference>
<sequence length="188" mass="21692">MKYIYVLIPVILIGIYAFNFANVKLTSNKTNLYDFIVTDLQGNKFDFSTLKGKKILIVNTASKCGLTPQYKELQEIYSTYKDSHNFVVVGFPSNNFLFQEPGNNKKIEKFCELNYGVTFPMMSKIDVKGKDQAEIYQFLTHKKLNGFKDSKVKWNFQKYLIGRDGKLEKIINPKTKPNDASIVSWITK</sequence>
<comment type="similarity">
    <text evidence="1 4">Belongs to the glutathione peroxidase family.</text>
</comment>
<keyword evidence="5" id="KW-1133">Transmembrane helix</keyword>
<evidence type="ECO:0000256" key="1">
    <source>
        <dbReference type="ARBA" id="ARBA00006926"/>
    </source>
</evidence>
<dbReference type="SUPFAM" id="SSF52833">
    <property type="entry name" value="Thioredoxin-like"/>
    <property type="match status" value="1"/>
</dbReference>
<gene>
    <name evidence="6" type="ORF">FHR24_002043</name>
</gene>
<dbReference type="PROSITE" id="PS51355">
    <property type="entry name" value="GLUTATHIONE_PEROXID_3"/>
    <property type="match status" value="1"/>
</dbReference>
<keyword evidence="2 4" id="KW-0575">Peroxidase</keyword>
<feature type="transmembrane region" description="Helical" evidence="5">
    <location>
        <begin position="6"/>
        <end position="23"/>
    </location>
</feature>
<dbReference type="PANTHER" id="PTHR11592">
    <property type="entry name" value="GLUTATHIONE PEROXIDASE"/>
    <property type="match status" value="1"/>
</dbReference>